<evidence type="ECO:0000313" key="1">
    <source>
        <dbReference type="EMBL" id="MCO8269063.1"/>
    </source>
</evidence>
<accession>A0ABT1DE24</accession>
<gene>
    <name evidence="1" type="ORF">M1L60_00505</name>
</gene>
<comment type="caution">
    <text evidence="1">The sequence shown here is derived from an EMBL/GenBank/DDBJ whole genome shotgun (WGS) entry which is preliminary data.</text>
</comment>
<dbReference type="Gene3D" id="2.120.10.80">
    <property type="entry name" value="Kelch-type beta propeller"/>
    <property type="match status" value="1"/>
</dbReference>
<protein>
    <recommendedName>
        <fullName evidence="3">Galactose oxidase</fullName>
    </recommendedName>
</protein>
<dbReference type="Proteomes" id="UP001523369">
    <property type="component" value="Unassembled WGS sequence"/>
</dbReference>
<dbReference type="SUPFAM" id="SSF117281">
    <property type="entry name" value="Kelch motif"/>
    <property type="match status" value="1"/>
</dbReference>
<evidence type="ECO:0008006" key="3">
    <source>
        <dbReference type="Google" id="ProtNLM"/>
    </source>
</evidence>
<sequence>MLAYHVDQDKWERLASPPTPRGGYQLVAAGARMVVFGGARGKGGKGQLLNTTWVWTP</sequence>
<dbReference type="RefSeq" id="WP_253235206.1">
    <property type="nucleotide sequence ID" value="NZ_JAMYJR010000001.1"/>
</dbReference>
<reference evidence="1 2" key="1">
    <citation type="submission" date="2022-06" db="EMBL/GenBank/DDBJ databases">
        <title>New Species of the Genus Actinoplanes, ActinopZanes ferrugineus.</title>
        <authorList>
            <person name="Ding P."/>
        </authorList>
    </citation>
    <scope>NUCLEOTIDE SEQUENCE [LARGE SCALE GENOMIC DNA]</scope>
    <source>
        <strain evidence="1 2">TRM88003</strain>
    </source>
</reference>
<evidence type="ECO:0000313" key="2">
    <source>
        <dbReference type="Proteomes" id="UP001523369"/>
    </source>
</evidence>
<dbReference type="EMBL" id="JAMYJR010000001">
    <property type="protein sequence ID" value="MCO8269063.1"/>
    <property type="molecule type" value="Genomic_DNA"/>
</dbReference>
<dbReference type="InterPro" id="IPR015915">
    <property type="entry name" value="Kelch-typ_b-propeller"/>
</dbReference>
<organism evidence="1 2">
    <name type="scientific">Paractinoplanes aksuensis</name>
    <dbReference type="NCBI Taxonomy" id="2939490"/>
    <lineage>
        <taxon>Bacteria</taxon>
        <taxon>Bacillati</taxon>
        <taxon>Actinomycetota</taxon>
        <taxon>Actinomycetes</taxon>
        <taxon>Micromonosporales</taxon>
        <taxon>Micromonosporaceae</taxon>
        <taxon>Paractinoplanes</taxon>
    </lineage>
</organism>
<keyword evidence="2" id="KW-1185">Reference proteome</keyword>
<name>A0ABT1DE24_9ACTN</name>
<proteinExistence type="predicted"/>